<organism evidence="1">
    <name type="scientific">virus sp. ctxZT69</name>
    <dbReference type="NCBI Taxonomy" id="2826818"/>
    <lineage>
        <taxon>Viruses</taxon>
    </lineage>
</organism>
<proteinExistence type="predicted"/>
<dbReference type="EMBL" id="BK015828">
    <property type="protein sequence ID" value="DAE27121.1"/>
    <property type="molecule type" value="Genomic_DNA"/>
</dbReference>
<protein>
    <submittedName>
        <fullName evidence="1">Uncharacterized protein</fullName>
    </submittedName>
</protein>
<name>A0A8S5R7Q4_9VIRU</name>
<accession>A0A8S5R7Q4</accession>
<evidence type="ECO:0000313" key="1">
    <source>
        <dbReference type="EMBL" id="DAE27121.1"/>
    </source>
</evidence>
<reference evidence="1" key="1">
    <citation type="journal article" date="2021" name="Proc. Natl. Acad. Sci. U.S.A.">
        <title>A Catalog of Tens of Thousands of Viruses from Human Metagenomes Reveals Hidden Associations with Chronic Diseases.</title>
        <authorList>
            <person name="Tisza M.J."/>
            <person name="Buck C.B."/>
        </authorList>
    </citation>
    <scope>NUCLEOTIDE SEQUENCE</scope>
    <source>
        <strain evidence="1">CtxZT69</strain>
    </source>
</reference>
<sequence>MTMHKMKATIANMNTKMGVVVKMMLLNDHFHDNDTVYICDDKAFSSIGSLSEYLGGEYMDLGSSCWELVKVFGYGEENMTGREMLDRV</sequence>